<dbReference type="PANTHER" id="PTHR36251:SF2">
    <property type="entry name" value="GIFSY-2 PROPHAGE HOST SPECIFICITY PROTEIN J, PHAGE LAMBDA"/>
    <property type="match status" value="1"/>
</dbReference>
<evidence type="ECO:0000313" key="2">
    <source>
        <dbReference type="EMBL" id="MDD2114952.1"/>
    </source>
</evidence>
<dbReference type="Pfam" id="PF24489">
    <property type="entry name" value="Ig_J_second"/>
    <property type="match status" value="1"/>
</dbReference>
<dbReference type="InterPro" id="IPR057587">
    <property type="entry name" value="GpJ_Ig_second"/>
</dbReference>
<protein>
    <submittedName>
        <fullName evidence="2">DUF1983 domain-containing protein</fullName>
    </submittedName>
</protein>
<feature type="domain" description="Fibronectin type-III" evidence="1">
    <location>
        <begin position="464"/>
        <end position="555"/>
    </location>
</feature>
<organism evidence="2 3">
    <name type="scientific">Pseudomonas asiatica</name>
    <dbReference type="NCBI Taxonomy" id="2219225"/>
    <lineage>
        <taxon>Bacteria</taxon>
        <taxon>Pseudomonadati</taxon>
        <taxon>Pseudomonadota</taxon>
        <taxon>Gammaproteobacteria</taxon>
        <taxon>Pseudomonadales</taxon>
        <taxon>Pseudomonadaceae</taxon>
        <taxon>Pseudomonas</taxon>
    </lineage>
</organism>
<dbReference type="PROSITE" id="PS50853">
    <property type="entry name" value="FN3"/>
    <property type="match status" value="1"/>
</dbReference>
<reference evidence="2" key="1">
    <citation type="submission" date="2022-07" db="EMBL/GenBank/DDBJ databases">
        <title>Multi-strain Analysis of Pseudomonas putida Reveals Metabolic and Genetic Diversity.</title>
        <authorList>
            <person name="Monk J.M."/>
        </authorList>
    </citation>
    <scope>NUCLEOTIDE SEQUENCE</scope>
    <source>
        <strain evidence="2">17633</strain>
    </source>
</reference>
<dbReference type="SUPFAM" id="SSF49265">
    <property type="entry name" value="Fibronectin type III"/>
    <property type="match status" value="1"/>
</dbReference>
<accession>A0A9X4I2A0</accession>
<dbReference type="InterPro" id="IPR013783">
    <property type="entry name" value="Ig-like_fold"/>
</dbReference>
<sequence length="2048" mass="213568">MSGGVKKIAQVAVGAVIGFVQGGPVGAAIGAGMAFYMAEQQEKLNTKSPMRDNEPSAQTVRSSKAPARFILGRVSTGGVLVWAQEQAGDQTDGEWLHLVYVLCEGPVDALENIYLGEEEIATYGEHATYELVVNPTQVNAFLKANCPDWKDEQIGRGLSFVRLSLKYSAEKFPSGIPDARFIVRGRNDIYDPRSGTAVYTENTALHILWYLRNRCGVPDDEIVFETFASGANICDESVANPDNTTSPRYRSSCVIGADEQRTNVLQKLEAACGGRTIRVGGRWMFQAGAYYGPYDFEITEDMVVGTITGSTEPTNDAAINTVRGTFIDTSQSWTETDYPEVSIAEWVIEDGGEAAETLSFSYVTDAYQAQRLANIELRRRRAGGTISVPMNFMGYNCRPGRAVRVNLPSLNILGEFIVTNWSMGSDQGCTAQLQQYDAAQFHDAVGQPYNPIGFIKLPTGGLGSPTGLTWSTDDNAESVQGTLSWAAPSGVVTSYAVTVRQGATAVQAQQVPATALKLPLSGLPSGSYTMSVAALGPLTRSGEASITVSIDGPPIPESCVVQATIDTITLIPGNTLHGLNGGTYEYFFSTNPQATEGEYLGQGLSLTHTGLAFATNYAYFVRSKNAYGVSAFLKVVASTSTDVENMLDALKDKIEGGQLAPALREEIELISGPPSTPGSVNARIQDLGEQVTEITDQLGTQITQAQQDLQQQIDTIADLADSMPYKPNQAYTAGQGVLGEDGKLYQAKVDVPAGNPPPNATFWTDIGQAVQTANGLAARLTTVETKVTEQDGKLTAQSERIDGVQSSLTTTNQNVTVAQQAAQDAATLAGGKGKVIVQSAAPAAADRLAQNLWIDTTGNANTPKRWNGSAWSAVTDKVATDAAAAAANALSVAQTKADATVVDSLSSKVTQQGDTIASQGQALVGMQNSLTTTNQNVTAAQQAAQAASDAAGAKGKVLYQSTAPAVADRLAQNLWIDTTGNANTPKRWNGTAWVTVTDKVATDAAAAAASALAQVATKAEASALQSLDTVVKSQGTALTSQGASLTRLNNQIGNIGGDNLLANSSFEELATATRAKYWNVGATVAGTVTSLVDSPLAQSTKAQRVEHPALPAGGYVDLAYGGDNMARPKARPGAQYALSVFARGTPGVEFRQYLQFRDAAGAILSAPVAIHSLTADYSRYVILATAPADTVSVTVWAGRMLNGGSATIQAWSEMDNVQFQEGAVATAYAPSTEQSAAVQAAATQALQNRVEQTETGLSSQGAAIISLNNKVDAKADAAALQALSTSVASQGTTLTSQGANITELNNQISNIGGDNLLANSSFEELATATRAKYWNVGATVAGFSTSLVASSLSQSAKAQRVDHPALPVNDYIDITYGGDGVARPKVRPGSQYALSVWARGTAGIQFRQYVQFVNAAGVVISTVSAFHVATAEYGRYVALMTAPVGAVSASVWAGRFLNGGPATASIWGELDNVQFQEGAVATAYAPSTEQSAAGQAAALQAITTRVEQNEAGLSSQGSSIINLENSLTTTNQNVSAAQQAAQAAATAAGAKGEVIYGTAAPAADKRLAQNLWIDTTGNANTPKRWNGSAWVAVTDKVATDAAAAAASALTQVATKAEASAVQALSTTVDQHGTTLTSQGQSITELRNTIGGLGAGGLDSAPGATWQFDSSVEGWTATNATLTAGTGSMTITATANDPNLVSPIVSINGALYSRIKVKITRRAGASTDWDSSLFYQTAGHGFSGSYIARAANPNIAIGESAIVEWDMANLFAGGNDWITSTITRLRIDIGALSGGAFEIDWIAVGRLGPGASAAALQQVSTNVTQQGEQLTAQASRLDGLYVQVNPEMEGDSSGLAGATGSLVGVWTEQSARVEDGIAMGRQVETVQAQMGQTNASVQQVSEVMADINGRVSAQTTLKVETNQGGRKVVSGIAIGSNGEEGEILLMAQRLAVIDSLNGQTILPFVVEGGQIFINQAVINTAFIQQIVAGMTIRSAALSAQGLPLLEINFAAGTFTLRGQDANGSTLLNNGGLYVYDANGIERTAVGRLT</sequence>
<proteinExistence type="predicted"/>
<dbReference type="InterPro" id="IPR003961">
    <property type="entry name" value="FN3_dom"/>
</dbReference>
<dbReference type="InterPro" id="IPR015406">
    <property type="entry name" value="GpJ_CSF"/>
</dbReference>
<dbReference type="Proteomes" id="UP001150728">
    <property type="component" value="Unassembled WGS sequence"/>
</dbReference>
<dbReference type="InterPro" id="IPR036116">
    <property type="entry name" value="FN3_sf"/>
</dbReference>
<evidence type="ECO:0000259" key="1">
    <source>
        <dbReference type="PROSITE" id="PS50853"/>
    </source>
</evidence>
<dbReference type="Pfam" id="PF09327">
    <property type="entry name" value="Phage_Tail_Tip"/>
    <property type="match status" value="1"/>
</dbReference>
<comment type="caution">
    <text evidence="2">The sequence shown here is derived from an EMBL/GenBank/DDBJ whole genome shotgun (WGS) entry which is preliminary data.</text>
</comment>
<dbReference type="RefSeq" id="WP_274120866.1">
    <property type="nucleotide sequence ID" value="NZ_JANIAM010000026.1"/>
</dbReference>
<evidence type="ECO:0000313" key="3">
    <source>
        <dbReference type="Proteomes" id="UP001150728"/>
    </source>
</evidence>
<dbReference type="InterPro" id="IPR053171">
    <property type="entry name" value="Viral_Tip_Attach_Protein"/>
</dbReference>
<gene>
    <name evidence="2" type="ORF">NP554_24500</name>
</gene>
<dbReference type="PANTHER" id="PTHR36251">
    <property type="entry name" value="FELS-1 PROPHAGE HOST SPECIFICITY PROTEIN-RELATED"/>
    <property type="match status" value="1"/>
</dbReference>
<dbReference type="Gene3D" id="2.60.40.10">
    <property type="entry name" value="Immunoglobulins"/>
    <property type="match status" value="1"/>
</dbReference>
<name>A0A9X4I2A0_9PSED</name>
<dbReference type="EMBL" id="JANIAM010000026">
    <property type="protein sequence ID" value="MDD2114952.1"/>
    <property type="molecule type" value="Genomic_DNA"/>
</dbReference>